<proteinExistence type="predicted"/>
<keyword evidence="2" id="KW-1133">Transmembrane helix</keyword>
<name>A0A4R3LG79_9BACL</name>
<organism evidence="3 4">
    <name type="scientific">Hazenella coriacea</name>
    <dbReference type="NCBI Taxonomy" id="1179467"/>
    <lineage>
        <taxon>Bacteria</taxon>
        <taxon>Bacillati</taxon>
        <taxon>Bacillota</taxon>
        <taxon>Bacilli</taxon>
        <taxon>Bacillales</taxon>
        <taxon>Thermoactinomycetaceae</taxon>
        <taxon>Hazenella</taxon>
    </lineage>
</organism>
<dbReference type="AlphaFoldDB" id="A0A4R3LG79"/>
<gene>
    <name evidence="3" type="ORF">EDD58_101139</name>
</gene>
<evidence type="ECO:0000256" key="1">
    <source>
        <dbReference type="SAM" id="MobiDB-lite"/>
    </source>
</evidence>
<dbReference type="Proteomes" id="UP000294937">
    <property type="component" value="Unassembled WGS sequence"/>
</dbReference>
<dbReference type="OrthoDB" id="2987414at2"/>
<keyword evidence="2" id="KW-0472">Membrane</keyword>
<sequence length="286" mass="32321">MKSNSPFWYKSGRFLWGTFVVGVVIITVSTGPLLYKQYEVVQSKKERVTEMKQIIAQQKESVSLSNQPLRLPTNDELLLLQQRVPTEVDTPLFLKQIQEKATAAGVQWKGAQFGSSSEQLDEKIEKKQLDDPKEEKVEKKSTLTSILGYQPLRSPYLKEMWVDLYVDADLAQLKNWFEQLKGLEQVVRIEGWENQLVSIDGGNTRVRLSFLVYQDTGLKIAPNQQEMLVPQPSSELIQVLPPSHKLKTDQKGSPDPVPSGKDTTPPTGTDQKQEPTNQKNVTTPSL</sequence>
<dbReference type="RefSeq" id="WP_131922914.1">
    <property type="nucleotide sequence ID" value="NZ_SMAG01000001.1"/>
</dbReference>
<feature type="compositionally biased region" description="Polar residues" evidence="1">
    <location>
        <begin position="261"/>
        <end position="286"/>
    </location>
</feature>
<comment type="caution">
    <text evidence="3">The sequence shown here is derived from an EMBL/GenBank/DDBJ whole genome shotgun (WGS) entry which is preliminary data.</text>
</comment>
<dbReference type="EMBL" id="SMAG01000001">
    <property type="protein sequence ID" value="TCS96506.1"/>
    <property type="molecule type" value="Genomic_DNA"/>
</dbReference>
<evidence type="ECO:0000256" key="2">
    <source>
        <dbReference type="SAM" id="Phobius"/>
    </source>
</evidence>
<protein>
    <submittedName>
        <fullName evidence="3">Uncharacterized protein</fullName>
    </submittedName>
</protein>
<keyword evidence="4" id="KW-1185">Reference proteome</keyword>
<feature type="region of interest" description="Disordered" evidence="1">
    <location>
        <begin position="240"/>
        <end position="286"/>
    </location>
</feature>
<feature type="transmembrane region" description="Helical" evidence="2">
    <location>
        <begin position="14"/>
        <end position="35"/>
    </location>
</feature>
<evidence type="ECO:0000313" key="4">
    <source>
        <dbReference type="Proteomes" id="UP000294937"/>
    </source>
</evidence>
<keyword evidence="2" id="KW-0812">Transmembrane</keyword>
<evidence type="ECO:0000313" key="3">
    <source>
        <dbReference type="EMBL" id="TCS96506.1"/>
    </source>
</evidence>
<accession>A0A4R3LG79</accession>
<reference evidence="3 4" key="1">
    <citation type="submission" date="2019-03" db="EMBL/GenBank/DDBJ databases">
        <title>Genomic Encyclopedia of Type Strains, Phase IV (KMG-IV): sequencing the most valuable type-strain genomes for metagenomic binning, comparative biology and taxonomic classification.</title>
        <authorList>
            <person name="Goeker M."/>
        </authorList>
    </citation>
    <scope>NUCLEOTIDE SEQUENCE [LARGE SCALE GENOMIC DNA]</scope>
    <source>
        <strain evidence="3 4">DSM 45707</strain>
    </source>
</reference>